<protein>
    <submittedName>
        <fullName evidence="4">Putative conjugal transfer protein traA</fullName>
    </submittedName>
</protein>
<proteinExistence type="predicted"/>
<dbReference type="EMBL" id="AP005225">
    <property type="protein sequence ID" value="BAC19762.1"/>
    <property type="molecule type" value="Genomic_DNA"/>
</dbReference>
<dbReference type="SUPFAM" id="SSF52540">
    <property type="entry name" value="P-loop containing nucleoside triphosphate hydrolases"/>
    <property type="match status" value="2"/>
</dbReference>
<dbReference type="Proteomes" id="UP000001409">
    <property type="component" value="Plasmid pCE2"/>
</dbReference>
<keyword evidence="5" id="KW-1185">Reference proteome</keyword>
<dbReference type="InterPro" id="IPR050534">
    <property type="entry name" value="Coronavir_polyprotein_1ab"/>
</dbReference>
<reference evidence="4 5" key="1">
    <citation type="submission" date="2002-05" db="EMBL/GenBank/DDBJ databases">
        <title>The entire sequence of plasmid maintained by Corynebacterium efficiens YS-314.</title>
        <authorList>
            <person name="Kawarabayasi Y."/>
            <person name="Yamazaki J."/>
            <person name="Hino Y."/>
            <person name="Kikuchi H."/>
        </authorList>
    </citation>
    <scope>NUCLEOTIDE SEQUENCE [LARGE SCALE GENOMIC DNA]</scope>
    <source>
        <strain evidence="5">DSM 44549 / YS-314 / AJ 12310 / JCM 11189 / NBRC 100395</strain>
        <plasmid evidence="5">Plasmid pCE2</plasmid>
    </source>
</reference>
<dbReference type="InterPro" id="IPR014862">
    <property type="entry name" value="TrwC"/>
</dbReference>
<evidence type="ECO:0000256" key="1">
    <source>
        <dbReference type="SAM" id="Coils"/>
    </source>
</evidence>
<dbReference type="Gene3D" id="2.30.30.940">
    <property type="match status" value="1"/>
</dbReference>
<feature type="compositionally biased region" description="Basic and acidic residues" evidence="2">
    <location>
        <begin position="1144"/>
        <end position="1154"/>
    </location>
</feature>
<geneLocation type="plasmid" evidence="4 5">
    <name>pCE2</name>
</geneLocation>
<dbReference type="Gene3D" id="3.40.50.300">
    <property type="entry name" value="P-loop containing nucleotide triphosphate hydrolases"/>
    <property type="match status" value="2"/>
</dbReference>
<dbReference type="CDD" id="cd17933">
    <property type="entry name" value="DEXSc_RecD-like"/>
    <property type="match status" value="1"/>
</dbReference>
<dbReference type="CDD" id="cd18809">
    <property type="entry name" value="SF1_C_RecD"/>
    <property type="match status" value="1"/>
</dbReference>
<keyword evidence="1" id="KW-0175">Coiled coil</keyword>
<feature type="domain" description="TrwC relaxase" evidence="3">
    <location>
        <begin position="44"/>
        <end position="334"/>
    </location>
</feature>
<dbReference type="Pfam" id="PF08751">
    <property type="entry name" value="TrwC"/>
    <property type="match status" value="1"/>
</dbReference>
<dbReference type="InterPro" id="IPR027417">
    <property type="entry name" value="P-loop_NTPase"/>
</dbReference>
<dbReference type="NCBIfam" id="NF041492">
    <property type="entry name" value="MobF"/>
    <property type="match status" value="1"/>
</dbReference>
<dbReference type="KEGG" id="cef:CE2P002"/>
<dbReference type="HOGENOM" id="CLU_007996_0_0_11"/>
<sequence length="1154" mass="125171">MRGKKKKTTWDICTIVLLPVRARGFGWIWEVDVVLTIAKLGAHSVSYYDSTVAEGIGPDNYYSEAGSAPAQVWSRSDRVAECAAFLGVEQGQSLDGDQVKKWFNHTTAPSGNRLGQVMREDGVRGYDLTFSAPKSVSVLWGLSGRDEVRQVVDEAHAMAVARALDYLETHASYTRRRDENKTLIVDKTVGLSGVKYEHRTSRAGDPHVHSHVLLANRQLCPDGQVRSVDGKSLYHEARAAGMLYQAVLREELTRQLGVEWGEVTKGQADIKGLNDPAVLTAFSTRTTEIGQWEAENALTTNYQLQRVAQKKTRQTKNVDAVLSDLETQWAQQRAAQQVAQFAAGLGAGATEEKKNLPTPEAVLTEVIAERSTFTRADVVEKCAEMIPVGTLSPDEILGFVEATATHALESVALSVTPDRAREVDNTQREGSQRFTTDAVIQEVNKGIDLATTKTHNAVSADSIVPVEGTLSPAQAEAMAAVVSSDFLASVVVAPAGAGKTSSLKAARQAWEHAGKTVIGLAPTGKAADVMVGEHVAHESSTIARALYGTEDLAPAQVAARLGWNRDTVVVVDEAGMVATPDVVRLLEITRAAQAKIVLVGDPHQYAAVKARSGMLATLAYELPDAVELTEVFRQRDVAEREASIQLRSGDKDSIKRAAHWYMLQGRLEAGSTTAMLDDALAGWTSDTAAGKDSLLVAATGEQVQALNAGAQKIRADRGELYLSEARELSTGQWLHAGDVLLTRKNDYDLLTSAGDVVRNGQRWRVDQLHGDGSISATRLDDTQATATIPASYLKESGQLGYASTGHSAQGATVDVARVVAGAGQVDRASVYVPLTRGREGNYLYLTESMPGDTDTGHGGVTPTKRREGAEYARDLLIAAAARDGADQTPHQVWGTARADWALTRLAASGEFINYSPFTGTRMGEVMAEREAQRAERFSEFFTLTQIPPKQKSALPSEPDVSEKCATEVNASPQDEVKRYQHRAGEYAAALEQVRAQQAQAQAQLDAMAGEKTQLESALRELEQKKRQVTAESQGRGFFAKMIKRSEDERRLDQLEAALVAGRGEVEKFMPGYRQVEAVVSDLGVQAHKLAVQEKQARDQARYYLGLAAMEDPVSSVGLSEALNKPSQKRFRSHPPQSQSQALQYHRDQDQGLGR</sequence>
<dbReference type="PANTHER" id="PTHR43788">
    <property type="entry name" value="DNA2/NAM7 HELICASE FAMILY MEMBER"/>
    <property type="match status" value="1"/>
</dbReference>
<evidence type="ECO:0000259" key="3">
    <source>
        <dbReference type="Pfam" id="PF08751"/>
    </source>
</evidence>
<feature type="region of interest" description="Disordered" evidence="2">
    <location>
        <begin position="1115"/>
        <end position="1154"/>
    </location>
</feature>
<keyword evidence="4" id="KW-0614">Plasmid</keyword>
<feature type="coiled-coil region" evidence="1">
    <location>
        <begin position="990"/>
        <end position="1031"/>
    </location>
</feature>
<dbReference type="SUPFAM" id="SSF55464">
    <property type="entry name" value="Origin of replication-binding domain, RBD-like"/>
    <property type="match status" value="1"/>
</dbReference>
<dbReference type="AlphaFoldDB" id="Q8FLJ3"/>
<evidence type="ECO:0000313" key="5">
    <source>
        <dbReference type="Proteomes" id="UP000001409"/>
    </source>
</evidence>
<dbReference type="Pfam" id="PF13604">
    <property type="entry name" value="AAA_30"/>
    <property type="match status" value="1"/>
</dbReference>
<organism evidence="4 5">
    <name type="scientific">Corynebacterium efficiens (strain DSM 44549 / YS-314 / AJ 12310 / JCM 11189 / NBRC 100395)</name>
    <dbReference type="NCBI Taxonomy" id="196164"/>
    <lineage>
        <taxon>Bacteria</taxon>
        <taxon>Bacillati</taxon>
        <taxon>Actinomycetota</taxon>
        <taxon>Actinomycetes</taxon>
        <taxon>Mycobacteriales</taxon>
        <taxon>Corynebacteriaceae</taxon>
        <taxon>Corynebacterium</taxon>
    </lineage>
</organism>
<accession>Q8FLJ3</accession>
<evidence type="ECO:0000256" key="2">
    <source>
        <dbReference type="SAM" id="MobiDB-lite"/>
    </source>
</evidence>
<evidence type="ECO:0000313" key="4">
    <source>
        <dbReference type="EMBL" id="BAC19762.1"/>
    </source>
</evidence>
<dbReference type="OrthoDB" id="4524286at2"/>
<name>Q8FLJ3_COREF</name>
<dbReference type="RefSeq" id="WP_011069209.1">
    <property type="nucleotide sequence ID" value="NC_004319.1"/>
</dbReference>